<comment type="caution">
    <text evidence="2">The sequence shown here is derived from an EMBL/GenBank/DDBJ whole genome shotgun (WGS) entry which is preliminary data.</text>
</comment>
<keyword evidence="3" id="KW-1185">Reference proteome</keyword>
<dbReference type="EMBL" id="JAYMGO010000013">
    <property type="protein sequence ID" value="KAL1263470.1"/>
    <property type="molecule type" value="Genomic_DNA"/>
</dbReference>
<reference evidence="2 3" key="1">
    <citation type="submission" date="2023-09" db="EMBL/GenBank/DDBJ databases">
        <authorList>
            <person name="Wang M."/>
        </authorList>
    </citation>
    <scope>NUCLEOTIDE SEQUENCE [LARGE SCALE GENOMIC DNA]</scope>
    <source>
        <strain evidence="2">GT-2023</strain>
        <tissue evidence="2">Liver</tissue>
    </source>
</reference>
<sequence>MCQLRSDQGTNFVGARREFAEALKEMNPECLKEFGCEIIMNTPSASHTGGIWERQIQTIRSVLTSILDQSARRLDSVSLRTFLYEVMAVINSRPLTTEHLNDPSGPQPLTPNHILTMKSSVILPPPRKFVNEDVYLRKRWRKVQFLANVFWSRWRKEYLLNLQQRQKWHKRRRNAKVNDTVILKEDTAPRSQWKLAKVTEVHTGTDGCVRTVKLLISDSTLDRRGKRVTKPTYLKRPIQKIVTLIEAEKELTLCLPFLGYGVMGQHSPPNAIHRIPRQQYHKKLTTEANPSPTELCDKRSCDA</sequence>
<proteinExistence type="predicted"/>
<name>A0ABR3MFS3_9TELE</name>
<organism evidence="2 3">
    <name type="scientific">Cirrhinus molitorella</name>
    <name type="common">mud carp</name>
    <dbReference type="NCBI Taxonomy" id="172907"/>
    <lineage>
        <taxon>Eukaryota</taxon>
        <taxon>Metazoa</taxon>
        <taxon>Chordata</taxon>
        <taxon>Craniata</taxon>
        <taxon>Vertebrata</taxon>
        <taxon>Euteleostomi</taxon>
        <taxon>Actinopterygii</taxon>
        <taxon>Neopterygii</taxon>
        <taxon>Teleostei</taxon>
        <taxon>Ostariophysi</taxon>
        <taxon>Cypriniformes</taxon>
        <taxon>Cyprinidae</taxon>
        <taxon>Labeoninae</taxon>
        <taxon>Labeonini</taxon>
        <taxon>Cirrhinus</taxon>
    </lineage>
</organism>
<dbReference type="Pfam" id="PF18701">
    <property type="entry name" value="DUF5641"/>
    <property type="match status" value="1"/>
</dbReference>
<evidence type="ECO:0000313" key="3">
    <source>
        <dbReference type="Proteomes" id="UP001558613"/>
    </source>
</evidence>
<dbReference type="Gene3D" id="3.30.420.10">
    <property type="entry name" value="Ribonuclease H-like superfamily/Ribonuclease H"/>
    <property type="match status" value="1"/>
</dbReference>
<dbReference type="PROSITE" id="PS50994">
    <property type="entry name" value="INTEGRASE"/>
    <property type="match status" value="1"/>
</dbReference>
<gene>
    <name evidence="2" type="ORF">QQF64_006209</name>
</gene>
<dbReference type="PANTHER" id="PTHR47331">
    <property type="entry name" value="PHD-TYPE DOMAIN-CONTAINING PROTEIN"/>
    <property type="match status" value="1"/>
</dbReference>
<dbReference type="PANTHER" id="PTHR47331:SF5">
    <property type="entry name" value="RIBONUCLEASE H"/>
    <property type="match status" value="1"/>
</dbReference>
<evidence type="ECO:0000259" key="1">
    <source>
        <dbReference type="PROSITE" id="PS50994"/>
    </source>
</evidence>
<protein>
    <recommendedName>
        <fullName evidence="1">Integrase catalytic domain-containing protein</fullName>
    </recommendedName>
</protein>
<feature type="domain" description="Integrase catalytic" evidence="1">
    <location>
        <begin position="1"/>
        <end position="119"/>
    </location>
</feature>
<accession>A0ABR3MFS3</accession>
<dbReference type="SUPFAM" id="SSF53098">
    <property type="entry name" value="Ribonuclease H-like"/>
    <property type="match status" value="1"/>
</dbReference>
<dbReference type="InterPro" id="IPR040676">
    <property type="entry name" value="DUF5641"/>
</dbReference>
<dbReference type="InterPro" id="IPR001584">
    <property type="entry name" value="Integrase_cat-core"/>
</dbReference>
<evidence type="ECO:0000313" key="2">
    <source>
        <dbReference type="EMBL" id="KAL1263470.1"/>
    </source>
</evidence>
<dbReference type="Proteomes" id="UP001558613">
    <property type="component" value="Unassembled WGS sequence"/>
</dbReference>
<dbReference type="InterPro" id="IPR036397">
    <property type="entry name" value="RNaseH_sf"/>
</dbReference>
<dbReference type="InterPro" id="IPR012337">
    <property type="entry name" value="RNaseH-like_sf"/>
</dbReference>